<protein>
    <submittedName>
        <fullName evidence="1">Uncharacterized protein</fullName>
    </submittedName>
</protein>
<dbReference type="STRING" id="1618574.UT24_C0015G0012"/>
<accession>A0A0G0M7V4</accession>
<evidence type="ECO:0000313" key="1">
    <source>
        <dbReference type="EMBL" id="KKR00204.1"/>
    </source>
</evidence>
<evidence type="ECO:0000313" key="2">
    <source>
        <dbReference type="Proteomes" id="UP000033881"/>
    </source>
</evidence>
<organism evidence="1 2">
    <name type="scientific">Candidatus Woesebacteria bacterium GW2011_GWB1_39_12</name>
    <dbReference type="NCBI Taxonomy" id="1618574"/>
    <lineage>
        <taxon>Bacteria</taxon>
        <taxon>Candidatus Woeseibacteriota</taxon>
    </lineage>
</organism>
<dbReference type="EMBL" id="LBWB01000015">
    <property type="protein sequence ID" value="KKR00204.1"/>
    <property type="molecule type" value="Genomic_DNA"/>
</dbReference>
<dbReference type="AlphaFoldDB" id="A0A0G0M7V4"/>
<sequence>MSKILGIVYSYCYRKTSLADYIKEINEITKKHNITDWWDTDAQDGSAIIGSDWKDSVFAEELYHEVNGFSSNWDFALGNGDNIDEEYSKESNIEDYPDFCEAIKNKQWKLLELVNYDYSTFIKVEVDDDWRSIHTSRDKLVSMILNHPDLLNIIESKKSKFQYYFGKGLSPQKILKKMHQDLSGPPALYDTRPSGFAALIFNLDTCYNNGTYYVIRGKDAHLFEE</sequence>
<gene>
    <name evidence="1" type="ORF">UT24_C0015G0012</name>
</gene>
<dbReference type="Proteomes" id="UP000033881">
    <property type="component" value="Unassembled WGS sequence"/>
</dbReference>
<proteinExistence type="predicted"/>
<name>A0A0G0M7V4_9BACT</name>
<reference evidence="1 2" key="1">
    <citation type="journal article" date="2015" name="Nature">
        <title>rRNA introns, odd ribosomes, and small enigmatic genomes across a large radiation of phyla.</title>
        <authorList>
            <person name="Brown C.T."/>
            <person name="Hug L.A."/>
            <person name="Thomas B.C."/>
            <person name="Sharon I."/>
            <person name="Castelle C.J."/>
            <person name="Singh A."/>
            <person name="Wilkins M.J."/>
            <person name="Williams K.H."/>
            <person name="Banfield J.F."/>
        </authorList>
    </citation>
    <scope>NUCLEOTIDE SEQUENCE [LARGE SCALE GENOMIC DNA]</scope>
</reference>
<comment type="caution">
    <text evidence="1">The sequence shown here is derived from an EMBL/GenBank/DDBJ whole genome shotgun (WGS) entry which is preliminary data.</text>
</comment>